<accession>A0A401T2E9</accession>
<evidence type="ECO:0000256" key="4">
    <source>
        <dbReference type="ARBA" id="ARBA00022525"/>
    </source>
</evidence>
<feature type="domain" description="Endothelin-like toxin" evidence="12">
    <location>
        <begin position="70"/>
        <end position="91"/>
    </location>
</feature>
<keyword evidence="8" id="KW-0839">Vasoconstrictor</keyword>
<evidence type="ECO:0000256" key="5">
    <source>
        <dbReference type="ARBA" id="ARBA00022729"/>
    </source>
</evidence>
<dbReference type="GO" id="GO:0019229">
    <property type="term" value="P:regulation of vasoconstriction"/>
    <property type="evidence" value="ECO:0007669"/>
    <property type="project" value="InterPro"/>
</dbReference>
<dbReference type="InterPro" id="IPR001928">
    <property type="entry name" value="Endothln-like_toxin"/>
</dbReference>
<evidence type="ECO:0000256" key="2">
    <source>
        <dbReference type="ARBA" id="ARBA00004613"/>
    </source>
</evidence>
<evidence type="ECO:0000256" key="11">
    <source>
        <dbReference type="SAM" id="MobiDB-lite"/>
    </source>
</evidence>
<evidence type="ECO:0000313" key="14">
    <source>
        <dbReference type="Proteomes" id="UP000287033"/>
    </source>
</evidence>
<reference evidence="13 14" key="1">
    <citation type="journal article" date="2018" name="Nat. Ecol. Evol.">
        <title>Shark genomes provide insights into elasmobranch evolution and the origin of vertebrates.</title>
        <authorList>
            <person name="Hara Y"/>
            <person name="Yamaguchi K"/>
            <person name="Onimaru K"/>
            <person name="Kadota M"/>
            <person name="Koyanagi M"/>
            <person name="Keeley SD"/>
            <person name="Tatsumi K"/>
            <person name="Tanaka K"/>
            <person name="Motone F"/>
            <person name="Kageyama Y"/>
            <person name="Nozu R"/>
            <person name="Adachi N"/>
            <person name="Nishimura O"/>
            <person name="Nakagawa R"/>
            <person name="Tanegashima C"/>
            <person name="Kiyatake I"/>
            <person name="Matsumoto R"/>
            <person name="Murakumo K"/>
            <person name="Nishida K"/>
            <person name="Terakita A"/>
            <person name="Kuratani S"/>
            <person name="Sato K"/>
            <person name="Hyodo S Kuraku.S."/>
        </authorList>
    </citation>
    <scope>NUCLEOTIDE SEQUENCE [LARGE SCALE GENOMIC DNA]</scope>
</reference>
<feature type="compositionally biased region" description="Basic and acidic residues" evidence="11">
    <location>
        <begin position="104"/>
        <end position="115"/>
    </location>
</feature>
<dbReference type="AlphaFoldDB" id="A0A401T2E9"/>
<dbReference type="GO" id="GO:0014826">
    <property type="term" value="P:vein smooth muscle contraction"/>
    <property type="evidence" value="ECO:0007669"/>
    <property type="project" value="TreeGrafter"/>
</dbReference>
<dbReference type="GO" id="GO:0031708">
    <property type="term" value="F:endothelin B receptor binding"/>
    <property type="evidence" value="ECO:0007669"/>
    <property type="project" value="TreeGrafter"/>
</dbReference>
<dbReference type="GO" id="GO:0005615">
    <property type="term" value="C:extracellular space"/>
    <property type="evidence" value="ECO:0007669"/>
    <property type="project" value="TreeGrafter"/>
</dbReference>
<keyword evidence="7" id="KW-1015">Disulfide bond</keyword>
<dbReference type="OrthoDB" id="9943124at2759"/>
<dbReference type="PANTHER" id="PTHR13874:SF11">
    <property type="entry name" value="ENDOTHELIN-3"/>
    <property type="match status" value="1"/>
</dbReference>
<evidence type="ECO:0000313" key="13">
    <source>
        <dbReference type="EMBL" id="GCC36833.1"/>
    </source>
</evidence>
<dbReference type="Pfam" id="PF00322">
    <property type="entry name" value="Endothelin"/>
    <property type="match status" value="1"/>
</dbReference>
<protein>
    <recommendedName>
        <fullName evidence="9">Endothelin-3</fullName>
    </recommendedName>
    <alternativeName>
        <fullName evidence="10">Preproendothelin-3</fullName>
    </alternativeName>
</protein>
<dbReference type="GO" id="GO:0005179">
    <property type="term" value="F:hormone activity"/>
    <property type="evidence" value="ECO:0007669"/>
    <property type="project" value="TreeGrafter"/>
</dbReference>
<proteinExistence type="inferred from homology"/>
<organism evidence="13 14">
    <name type="scientific">Chiloscyllium punctatum</name>
    <name type="common">Brownbanded bambooshark</name>
    <name type="synonym">Hemiscyllium punctatum</name>
    <dbReference type="NCBI Taxonomy" id="137246"/>
    <lineage>
        <taxon>Eukaryota</taxon>
        <taxon>Metazoa</taxon>
        <taxon>Chordata</taxon>
        <taxon>Craniata</taxon>
        <taxon>Vertebrata</taxon>
        <taxon>Chondrichthyes</taxon>
        <taxon>Elasmobranchii</taxon>
        <taxon>Galeomorphii</taxon>
        <taxon>Galeoidea</taxon>
        <taxon>Orectolobiformes</taxon>
        <taxon>Hemiscylliidae</taxon>
        <taxon>Chiloscyllium</taxon>
    </lineage>
</organism>
<dbReference type="GO" id="GO:0003100">
    <property type="term" value="P:regulation of systemic arterial blood pressure by endothelin"/>
    <property type="evidence" value="ECO:0007669"/>
    <property type="project" value="TreeGrafter"/>
</dbReference>
<evidence type="ECO:0000256" key="8">
    <source>
        <dbReference type="ARBA" id="ARBA00023322"/>
    </source>
</evidence>
<dbReference type="PROSITE" id="PS00270">
    <property type="entry name" value="ENDOTHELIN"/>
    <property type="match status" value="2"/>
</dbReference>
<dbReference type="PRINTS" id="PR00365">
    <property type="entry name" value="ENDOTHELIN"/>
</dbReference>
<comment type="subcellular location">
    <subcellularLocation>
        <location evidence="2">Secreted</location>
    </subcellularLocation>
</comment>
<dbReference type="Proteomes" id="UP000287033">
    <property type="component" value="Unassembled WGS sequence"/>
</dbReference>
<keyword evidence="6" id="KW-0838">Vasoactive</keyword>
<dbReference type="SMART" id="SM00272">
    <property type="entry name" value="END"/>
    <property type="match status" value="2"/>
</dbReference>
<dbReference type="InterPro" id="IPR020475">
    <property type="entry name" value="Endothelin"/>
</dbReference>
<dbReference type="PANTHER" id="PTHR13874">
    <property type="entry name" value="ENDOTHELIN"/>
    <property type="match status" value="1"/>
</dbReference>
<dbReference type="EMBL" id="BEZZ01000891">
    <property type="protein sequence ID" value="GCC36833.1"/>
    <property type="molecule type" value="Genomic_DNA"/>
</dbReference>
<comment type="caution">
    <text evidence="13">The sequence shown here is derived from an EMBL/GenBank/DDBJ whole genome shotgun (WGS) entry which is preliminary data.</text>
</comment>
<gene>
    <name evidence="13" type="ORF">chiPu_0015333</name>
</gene>
<evidence type="ECO:0000256" key="1">
    <source>
        <dbReference type="ARBA" id="ARBA00003023"/>
    </source>
</evidence>
<name>A0A401T2E9_CHIPU</name>
<comment type="function">
    <text evidence="1">Endothelins are endothelium-derived vasoconstrictor peptides.</text>
</comment>
<keyword evidence="4" id="KW-0964">Secreted</keyword>
<comment type="similarity">
    <text evidence="3">Belongs to the endothelin/sarafotoxin family.</text>
</comment>
<keyword evidence="5" id="KW-0732">Signal</keyword>
<dbReference type="GO" id="GO:0006874">
    <property type="term" value="P:intracellular calcium ion homeostasis"/>
    <property type="evidence" value="ECO:0007669"/>
    <property type="project" value="TreeGrafter"/>
</dbReference>
<evidence type="ECO:0000256" key="9">
    <source>
        <dbReference type="ARBA" id="ARBA00040198"/>
    </source>
</evidence>
<evidence type="ECO:0000259" key="12">
    <source>
        <dbReference type="SMART" id="SM00272"/>
    </source>
</evidence>
<evidence type="ECO:0000256" key="7">
    <source>
        <dbReference type="ARBA" id="ARBA00023157"/>
    </source>
</evidence>
<evidence type="ECO:0000256" key="3">
    <source>
        <dbReference type="ARBA" id="ARBA00010959"/>
    </source>
</evidence>
<dbReference type="STRING" id="137246.A0A401T2E9"/>
<dbReference type="InterPro" id="IPR019764">
    <property type="entry name" value="Endothelin_toxin_CS"/>
</dbReference>
<evidence type="ECO:0000256" key="10">
    <source>
        <dbReference type="ARBA" id="ARBA00041850"/>
    </source>
</evidence>
<sequence length="130" mass="15213">MNALVRPRARVKRCTCYSYKDKECVYYCHLDVIWMNTPERIVPYGLTNVQRHKRSDKEETSGSPTAPRARCICTEETDWQCNQFCRQNESLLDKTVWSSGQKELSADDKQVKADEAILTEQPKKKHDKKK</sequence>
<feature type="region of interest" description="Disordered" evidence="11">
    <location>
        <begin position="103"/>
        <end position="130"/>
    </location>
</feature>
<keyword evidence="14" id="KW-1185">Reference proteome</keyword>
<feature type="domain" description="Endothelin-like toxin" evidence="12">
    <location>
        <begin position="13"/>
        <end position="34"/>
    </location>
</feature>
<feature type="region of interest" description="Disordered" evidence="11">
    <location>
        <begin position="48"/>
        <end position="67"/>
    </location>
</feature>
<evidence type="ECO:0000256" key="6">
    <source>
        <dbReference type="ARBA" id="ARBA00022858"/>
    </source>
</evidence>